<gene>
    <name evidence="1" type="ORF">NEOLI_003173</name>
</gene>
<dbReference type="AlphaFoldDB" id="A0A1U7LHV6"/>
<accession>A0A1U7LHV6</accession>
<name>A0A1U7LHV6_NEOID</name>
<dbReference type="Proteomes" id="UP000186594">
    <property type="component" value="Unassembled WGS sequence"/>
</dbReference>
<comment type="caution">
    <text evidence="1">The sequence shown here is derived from an EMBL/GenBank/DDBJ whole genome shotgun (WGS) entry which is preliminary data.</text>
</comment>
<sequence>MIDSQFSHASEDKLEEPLVVTFNSDRENPLEKMTTDQPCQTGFKPKVREIEVVRVELQKDKVVKEVVIYQPVAKSLLDNGIQTDELPQDIKTKGIATQAFKTSDDREIEV</sequence>
<dbReference type="EMBL" id="LXFE01003687">
    <property type="protein sequence ID" value="OLL22235.1"/>
    <property type="molecule type" value="Genomic_DNA"/>
</dbReference>
<evidence type="ECO:0000313" key="1">
    <source>
        <dbReference type="EMBL" id="OLL22235.1"/>
    </source>
</evidence>
<organism evidence="1 2">
    <name type="scientific">Neolecta irregularis (strain DAH-3)</name>
    <dbReference type="NCBI Taxonomy" id="1198029"/>
    <lineage>
        <taxon>Eukaryota</taxon>
        <taxon>Fungi</taxon>
        <taxon>Dikarya</taxon>
        <taxon>Ascomycota</taxon>
        <taxon>Taphrinomycotina</taxon>
        <taxon>Neolectales</taxon>
        <taxon>Neolectaceae</taxon>
        <taxon>Neolecta</taxon>
    </lineage>
</organism>
<proteinExistence type="predicted"/>
<reference evidence="1 2" key="1">
    <citation type="submission" date="2016-04" db="EMBL/GenBank/DDBJ databases">
        <title>Evolutionary innovation and constraint leading to complex multicellularity in the Ascomycota.</title>
        <authorList>
            <person name="Cisse O."/>
            <person name="Nguyen A."/>
            <person name="Hewitt D.A."/>
            <person name="Jedd G."/>
            <person name="Stajich J.E."/>
        </authorList>
    </citation>
    <scope>NUCLEOTIDE SEQUENCE [LARGE SCALE GENOMIC DNA]</scope>
    <source>
        <strain evidence="1 2">DAH-3</strain>
    </source>
</reference>
<evidence type="ECO:0000313" key="2">
    <source>
        <dbReference type="Proteomes" id="UP000186594"/>
    </source>
</evidence>
<keyword evidence="2" id="KW-1185">Reference proteome</keyword>
<protein>
    <submittedName>
        <fullName evidence="1">Uncharacterized protein</fullName>
    </submittedName>
</protein>